<gene>
    <name evidence="4" type="ORF">PVL29_018479</name>
</gene>
<evidence type="ECO:0000259" key="3">
    <source>
        <dbReference type="Pfam" id="PF23598"/>
    </source>
</evidence>
<reference evidence="4 5" key="1">
    <citation type="journal article" date="2023" name="BMC Biotechnol.">
        <title>Vitis rotundifolia cv Carlos genome sequencing.</title>
        <authorList>
            <person name="Huff M."/>
            <person name="Hulse-Kemp A."/>
            <person name="Scheffler B."/>
            <person name="Youngblood R."/>
            <person name="Simpson S."/>
            <person name="Babiker E."/>
            <person name="Staton M."/>
        </authorList>
    </citation>
    <scope>NUCLEOTIDE SEQUENCE [LARGE SCALE GENOMIC DNA]</scope>
    <source>
        <tissue evidence="4">Leaf</tissue>
    </source>
</reference>
<dbReference type="InterPro" id="IPR032675">
    <property type="entry name" value="LRR_dom_sf"/>
</dbReference>
<comment type="caution">
    <text evidence="4">The sequence shown here is derived from an EMBL/GenBank/DDBJ whole genome shotgun (WGS) entry which is preliminary data.</text>
</comment>
<evidence type="ECO:0000313" key="5">
    <source>
        <dbReference type="Proteomes" id="UP001168098"/>
    </source>
</evidence>
<dbReference type="Pfam" id="PF23598">
    <property type="entry name" value="LRR_14"/>
    <property type="match status" value="1"/>
</dbReference>
<keyword evidence="1" id="KW-0677">Repeat</keyword>
<feature type="domain" description="Disease resistance R13L4/SHOC-2-like LRR" evidence="3">
    <location>
        <begin position="66"/>
        <end position="297"/>
    </location>
</feature>
<sequence>MYDLVHDLAILAAQPECSMLNFDKANEPKEKETISRFLGKLNNIRTISFLNSDVGLKNYTFFITCLLKFKYMRVLGLHNLSSEELPNSILNLKHLKYLDLMGNYNIKKLPNSIWKLHQLQILHLGQCDFPHKEREVGILCFNSLMILCIMGCHLESLMEGMQSFTALRTLMIVKSPCLSSLPRHLLALKNLIITYCESLDLGNRNGDREDNIQGFGSLRNFFISRLPKLEILPMWILQCENFRALLKEEESLSLTSLNALGMGHLTGLTQLKIKDCLQLSSFLEKMFHFPALTHLTIENYPALAEGCELGIGEDWNKIAHLQDIYLDGERIGSTLHNQVTKSGLDEAATRTSVVHQLYFISLFVGNWNAYLVVGLWSSFDSIL</sequence>
<dbReference type="GO" id="GO:0006952">
    <property type="term" value="P:defense response"/>
    <property type="evidence" value="ECO:0007669"/>
    <property type="project" value="UniProtKB-KW"/>
</dbReference>
<dbReference type="PANTHER" id="PTHR36766:SF70">
    <property type="entry name" value="DISEASE RESISTANCE PROTEIN RGA4"/>
    <property type="match status" value="1"/>
</dbReference>
<dbReference type="PANTHER" id="PTHR36766">
    <property type="entry name" value="PLANT BROAD-SPECTRUM MILDEW RESISTANCE PROTEIN RPW8"/>
    <property type="match status" value="1"/>
</dbReference>
<keyword evidence="5" id="KW-1185">Reference proteome</keyword>
<evidence type="ECO:0000256" key="1">
    <source>
        <dbReference type="ARBA" id="ARBA00022737"/>
    </source>
</evidence>
<organism evidence="4 5">
    <name type="scientific">Vitis rotundifolia</name>
    <name type="common">Muscadine grape</name>
    <dbReference type="NCBI Taxonomy" id="103349"/>
    <lineage>
        <taxon>Eukaryota</taxon>
        <taxon>Viridiplantae</taxon>
        <taxon>Streptophyta</taxon>
        <taxon>Embryophyta</taxon>
        <taxon>Tracheophyta</taxon>
        <taxon>Spermatophyta</taxon>
        <taxon>Magnoliopsida</taxon>
        <taxon>eudicotyledons</taxon>
        <taxon>Gunneridae</taxon>
        <taxon>Pentapetalae</taxon>
        <taxon>rosids</taxon>
        <taxon>Vitales</taxon>
        <taxon>Vitaceae</taxon>
        <taxon>Viteae</taxon>
        <taxon>Vitis</taxon>
    </lineage>
</organism>
<dbReference type="EMBL" id="JARBHA010000014">
    <property type="protein sequence ID" value="KAJ9682562.1"/>
    <property type="molecule type" value="Genomic_DNA"/>
</dbReference>
<dbReference type="AlphaFoldDB" id="A0AA38Z5F6"/>
<protein>
    <recommendedName>
        <fullName evidence="3">Disease resistance R13L4/SHOC-2-like LRR domain-containing protein</fullName>
    </recommendedName>
</protein>
<evidence type="ECO:0000313" key="4">
    <source>
        <dbReference type="EMBL" id="KAJ9682562.1"/>
    </source>
</evidence>
<name>A0AA38Z5F6_VITRO</name>
<dbReference type="InterPro" id="IPR055414">
    <property type="entry name" value="LRR_R13L4/SHOC2-like"/>
</dbReference>
<dbReference type="SUPFAM" id="SSF52058">
    <property type="entry name" value="L domain-like"/>
    <property type="match status" value="1"/>
</dbReference>
<evidence type="ECO:0000256" key="2">
    <source>
        <dbReference type="ARBA" id="ARBA00022821"/>
    </source>
</evidence>
<keyword evidence="2" id="KW-0611">Plant defense</keyword>
<proteinExistence type="predicted"/>
<dbReference type="Gene3D" id="3.80.10.10">
    <property type="entry name" value="Ribonuclease Inhibitor"/>
    <property type="match status" value="1"/>
</dbReference>
<dbReference type="Proteomes" id="UP001168098">
    <property type="component" value="Unassembled WGS sequence"/>
</dbReference>
<accession>A0AA38Z5F6</accession>